<evidence type="ECO:0000259" key="4">
    <source>
        <dbReference type="Pfam" id="PF00155"/>
    </source>
</evidence>
<dbReference type="Proteomes" id="UP000216454">
    <property type="component" value="Unassembled WGS sequence"/>
</dbReference>
<dbReference type="InterPro" id="IPR050881">
    <property type="entry name" value="LL-DAP_aminotransferase"/>
</dbReference>
<dbReference type="PANTHER" id="PTHR42832:SF3">
    <property type="entry name" value="L-GLUTAMINE--4-(METHYLSULFANYL)-2-OXOBUTANOATE AMINOTRANSFERASE"/>
    <property type="match status" value="1"/>
</dbReference>
<sequence>MPRGMQGSGERRTCMTAVAQAATAKASQSQETRGHGTDLGDLLADRVAAIPANPFAKADARVAAAVANGKPVINLAKGNPDGEPPQFMQDAVAKAARESINFKYSPFDGKPEYLSAISSWYRSQHGVHIDPKTQLLAVAGASVGISVAIQALINKDDLVVLVGPYYPQYEGSTAVVQGRVHVVPTDEKHGFLPDLDAVPGAVWDEAKLLILNYPNNPTGAVATPEFFANAVRLAHEHHFVILNDFAYAGIGFDEQPPISLLETPGAIDVSIELGSLSKMYMVAGWRGGFVAGNAQLLAAIKSVHQQTSILMSSIVQVAGAAGLNSDQSTVRTLAVRYRDRYHALRDGLAQAGLRLATAHGGLFAWLAVPHGWNDEDFAVWLLDKANVAVIPGSDFGPTGAGFVRLSLLEPATTLAEAARRIAAARGNAW</sequence>
<dbReference type="EMBL" id="MWWQ01000005">
    <property type="protein sequence ID" value="OZG52970.1"/>
    <property type="molecule type" value="Genomic_DNA"/>
</dbReference>
<evidence type="ECO:0000313" key="6">
    <source>
        <dbReference type="Proteomes" id="UP000216454"/>
    </source>
</evidence>
<keyword evidence="6" id="KW-1185">Reference proteome</keyword>
<dbReference type="Pfam" id="PF00155">
    <property type="entry name" value="Aminotran_1_2"/>
    <property type="match status" value="1"/>
</dbReference>
<comment type="caution">
    <text evidence="5">The sequence shown here is derived from an EMBL/GenBank/DDBJ whole genome shotgun (WGS) entry which is preliminary data.</text>
</comment>
<dbReference type="InterPro" id="IPR015422">
    <property type="entry name" value="PyrdxlP-dep_Trfase_small"/>
</dbReference>
<proteinExistence type="predicted"/>
<dbReference type="InterPro" id="IPR015424">
    <property type="entry name" value="PyrdxlP-dep_Trfase"/>
</dbReference>
<evidence type="ECO:0000256" key="3">
    <source>
        <dbReference type="ARBA" id="ARBA00022679"/>
    </source>
</evidence>
<dbReference type="Gene3D" id="3.40.640.10">
    <property type="entry name" value="Type I PLP-dependent aspartate aminotransferase-like (Major domain)"/>
    <property type="match status" value="1"/>
</dbReference>
<evidence type="ECO:0000313" key="5">
    <source>
        <dbReference type="EMBL" id="OZG52970.1"/>
    </source>
</evidence>
<dbReference type="Gene3D" id="3.90.1150.10">
    <property type="entry name" value="Aspartate Aminotransferase, domain 1"/>
    <property type="match status" value="1"/>
</dbReference>
<dbReference type="PANTHER" id="PTHR42832">
    <property type="entry name" value="AMINO ACID AMINOTRANSFERASE"/>
    <property type="match status" value="1"/>
</dbReference>
<protein>
    <submittedName>
        <fullName evidence="5">Diaminopimelate aminotransferase</fullName>
    </submittedName>
</protein>
<keyword evidence="2 5" id="KW-0032">Aminotransferase</keyword>
<accession>A0A261F1H4</accession>
<reference evidence="5 6" key="1">
    <citation type="journal article" date="2017" name="BMC Genomics">
        <title>Comparative genomic and phylogenomic analyses of the Bifidobacteriaceae family.</title>
        <authorList>
            <person name="Lugli G.A."/>
            <person name="Milani C."/>
            <person name="Turroni F."/>
            <person name="Duranti S."/>
            <person name="Mancabelli L."/>
            <person name="Mangifesta M."/>
            <person name="Ferrario C."/>
            <person name="Modesto M."/>
            <person name="Mattarelli P."/>
            <person name="Jiri K."/>
            <person name="van Sinderen D."/>
            <person name="Ventura M."/>
        </authorList>
    </citation>
    <scope>NUCLEOTIDE SEQUENCE [LARGE SCALE GENOMIC DNA]</scope>
    <source>
        <strain evidence="5 6">DSM 24744</strain>
    </source>
</reference>
<keyword evidence="3 5" id="KW-0808">Transferase</keyword>
<dbReference type="GO" id="GO:0030170">
    <property type="term" value="F:pyridoxal phosphate binding"/>
    <property type="evidence" value="ECO:0007669"/>
    <property type="project" value="InterPro"/>
</dbReference>
<feature type="domain" description="Aminotransferase class I/classII large" evidence="4">
    <location>
        <begin position="71"/>
        <end position="421"/>
    </location>
</feature>
<dbReference type="SUPFAM" id="SSF53383">
    <property type="entry name" value="PLP-dependent transferases"/>
    <property type="match status" value="1"/>
</dbReference>
<dbReference type="AlphaFoldDB" id="A0A261F1H4"/>
<dbReference type="InterPro" id="IPR004839">
    <property type="entry name" value="Aminotransferase_I/II_large"/>
</dbReference>
<name>A0A261F1H4_9BIFI</name>
<dbReference type="GO" id="GO:0008483">
    <property type="term" value="F:transaminase activity"/>
    <property type="evidence" value="ECO:0007669"/>
    <property type="project" value="UniProtKB-KW"/>
</dbReference>
<evidence type="ECO:0000256" key="1">
    <source>
        <dbReference type="ARBA" id="ARBA00001933"/>
    </source>
</evidence>
<gene>
    <name evidence="5" type="ORF">PSSU_0588</name>
</gene>
<comment type="cofactor">
    <cofactor evidence="1">
        <name>pyridoxal 5'-phosphate</name>
        <dbReference type="ChEBI" id="CHEBI:597326"/>
    </cofactor>
</comment>
<dbReference type="InterPro" id="IPR015421">
    <property type="entry name" value="PyrdxlP-dep_Trfase_major"/>
</dbReference>
<evidence type="ECO:0000256" key="2">
    <source>
        <dbReference type="ARBA" id="ARBA00022576"/>
    </source>
</evidence>
<dbReference type="CDD" id="cd00609">
    <property type="entry name" value="AAT_like"/>
    <property type="match status" value="1"/>
</dbReference>
<organism evidence="5 6">
    <name type="scientific">Pseudoscardovia suis</name>
    <dbReference type="NCBI Taxonomy" id="987063"/>
    <lineage>
        <taxon>Bacteria</taxon>
        <taxon>Bacillati</taxon>
        <taxon>Actinomycetota</taxon>
        <taxon>Actinomycetes</taxon>
        <taxon>Bifidobacteriales</taxon>
        <taxon>Bifidobacteriaceae</taxon>
        <taxon>Pseudoscardovia</taxon>
    </lineage>
</organism>